<evidence type="ECO:0000313" key="1">
    <source>
        <dbReference type="EMBL" id="GAW04326.1"/>
    </source>
</evidence>
<name>A0A1Q3EAS6_LENED</name>
<reference evidence="1 2" key="1">
    <citation type="submission" date="2016-08" db="EMBL/GenBank/DDBJ databases">
        <authorList>
            <consortium name="Lentinula edodes genome sequencing consortium"/>
            <person name="Sakamoto Y."/>
            <person name="Nakade K."/>
            <person name="Sato S."/>
            <person name="Yoshida Y."/>
            <person name="Miyazaki K."/>
            <person name="Natsume S."/>
            <person name="Konno N."/>
        </authorList>
    </citation>
    <scope>NUCLEOTIDE SEQUENCE [LARGE SCALE GENOMIC DNA]</scope>
    <source>
        <strain evidence="1 2">NBRC 111202</strain>
    </source>
</reference>
<dbReference type="Proteomes" id="UP000188533">
    <property type="component" value="Unassembled WGS sequence"/>
</dbReference>
<organism evidence="1 2">
    <name type="scientific">Lentinula edodes</name>
    <name type="common">Shiitake mushroom</name>
    <name type="synonym">Lentinus edodes</name>
    <dbReference type="NCBI Taxonomy" id="5353"/>
    <lineage>
        <taxon>Eukaryota</taxon>
        <taxon>Fungi</taxon>
        <taxon>Dikarya</taxon>
        <taxon>Basidiomycota</taxon>
        <taxon>Agaricomycotina</taxon>
        <taxon>Agaricomycetes</taxon>
        <taxon>Agaricomycetidae</taxon>
        <taxon>Agaricales</taxon>
        <taxon>Marasmiineae</taxon>
        <taxon>Omphalotaceae</taxon>
        <taxon>Lentinula</taxon>
    </lineage>
</organism>
<evidence type="ECO:0000313" key="2">
    <source>
        <dbReference type="Proteomes" id="UP000188533"/>
    </source>
</evidence>
<accession>A0A1Q3EAS6</accession>
<protein>
    <submittedName>
        <fullName evidence="1">Uncharacterized protein</fullName>
    </submittedName>
</protein>
<keyword evidence="2" id="KW-1185">Reference proteome</keyword>
<dbReference type="AlphaFoldDB" id="A0A1Q3EAS6"/>
<comment type="caution">
    <text evidence="1">The sequence shown here is derived from an EMBL/GenBank/DDBJ whole genome shotgun (WGS) entry which is preliminary data.</text>
</comment>
<reference evidence="1 2" key="2">
    <citation type="submission" date="2017-02" db="EMBL/GenBank/DDBJ databases">
        <title>A genome survey and senescence transcriptome analysis in Lentinula edodes.</title>
        <authorList>
            <person name="Sakamoto Y."/>
            <person name="Nakade K."/>
            <person name="Sato S."/>
            <person name="Yoshida Y."/>
            <person name="Miyazaki K."/>
            <person name="Natsume S."/>
            <person name="Konno N."/>
        </authorList>
    </citation>
    <scope>NUCLEOTIDE SEQUENCE [LARGE SCALE GENOMIC DNA]</scope>
    <source>
        <strain evidence="1 2">NBRC 111202</strain>
    </source>
</reference>
<gene>
    <name evidence="1" type="ORF">LENED_006107</name>
</gene>
<dbReference type="EMBL" id="BDGU01000184">
    <property type="protein sequence ID" value="GAW04326.1"/>
    <property type="molecule type" value="Genomic_DNA"/>
</dbReference>
<proteinExistence type="predicted"/>
<sequence length="78" mass="9214">MPKPALYMLQMSPFTASSRARATFLSEPPYGVVSKRQINRIFTSHLCSWFFEFLHAITIRRDTRRSFSSRLRFLELVN</sequence>